<dbReference type="Pfam" id="PF04539">
    <property type="entry name" value="Sigma70_r3"/>
    <property type="match status" value="1"/>
</dbReference>
<dbReference type="EMBL" id="CP048000">
    <property type="protein sequence ID" value="QHQ60262.1"/>
    <property type="molecule type" value="Genomic_DNA"/>
</dbReference>
<dbReference type="PANTHER" id="PTHR30603:SF47">
    <property type="entry name" value="RNA POLYMERASE SIGMA FACTOR SIGD, CHLOROPLASTIC"/>
    <property type="match status" value="1"/>
</dbReference>
<organism evidence="3 4">
    <name type="scientific">Anaerocolumna sedimenticola</name>
    <dbReference type="NCBI Taxonomy" id="2696063"/>
    <lineage>
        <taxon>Bacteria</taxon>
        <taxon>Bacillati</taxon>
        <taxon>Bacillota</taxon>
        <taxon>Clostridia</taxon>
        <taxon>Lachnospirales</taxon>
        <taxon>Lachnospiraceae</taxon>
        <taxon>Anaerocolumna</taxon>
    </lineage>
</organism>
<proteinExistence type="predicted"/>
<dbReference type="PROSITE" id="PS00715">
    <property type="entry name" value="SIGMA70_1"/>
    <property type="match status" value="1"/>
</dbReference>
<reference evidence="3 4" key="1">
    <citation type="submission" date="2020-01" db="EMBL/GenBank/DDBJ databases">
        <title>Genome analysis of Anaerocolumna sp. CBA3638.</title>
        <authorList>
            <person name="Kim J."/>
            <person name="Roh S.W."/>
        </authorList>
    </citation>
    <scope>NUCLEOTIDE SEQUENCE [LARGE SCALE GENOMIC DNA]</scope>
    <source>
        <strain evidence="3 4">CBA3638</strain>
    </source>
</reference>
<dbReference type="SUPFAM" id="SSF88659">
    <property type="entry name" value="Sigma3 and sigma4 domains of RNA polymerase sigma factors"/>
    <property type="match status" value="1"/>
</dbReference>
<feature type="compositionally biased region" description="Acidic residues" evidence="1">
    <location>
        <begin position="95"/>
        <end position="105"/>
    </location>
</feature>
<dbReference type="InterPro" id="IPR007624">
    <property type="entry name" value="RNA_pol_sigma70_r3"/>
</dbReference>
<evidence type="ECO:0000313" key="3">
    <source>
        <dbReference type="EMBL" id="QHQ60262.1"/>
    </source>
</evidence>
<dbReference type="InterPro" id="IPR013325">
    <property type="entry name" value="RNA_pol_sigma_r2"/>
</dbReference>
<dbReference type="InterPro" id="IPR036388">
    <property type="entry name" value="WH-like_DNA-bd_sf"/>
</dbReference>
<feature type="region of interest" description="Disordered" evidence="1">
    <location>
        <begin position="85"/>
        <end position="122"/>
    </location>
</feature>
<accession>A0A6P1TJK5</accession>
<dbReference type="AlphaFoldDB" id="A0A6P1TJK5"/>
<evidence type="ECO:0000259" key="2">
    <source>
        <dbReference type="PROSITE" id="PS00715"/>
    </source>
</evidence>
<evidence type="ECO:0000256" key="1">
    <source>
        <dbReference type="SAM" id="MobiDB-lite"/>
    </source>
</evidence>
<protein>
    <recommendedName>
        <fullName evidence="2">RNA polymerase sigma-70 domain-containing protein</fullName>
    </recommendedName>
</protein>
<gene>
    <name evidence="3" type="ORF">Ana3638_05270</name>
</gene>
<feature type="region of interest" description="Disordered" evidence="1">
    <location>
        <begin position="297"/>
        <end position="330"/>
    </location>
</feature>
<feature type="compositionally biased region" description="Basic residues" evidence="1">
    <location>
        <begin position="315"/>
        <end position="330"/>
    </location>
</feature>
<feature type="compositionally biased region" description="Basic and acidic residues" evidence="1">
    <location>
        <begin position="106"/>
        <end position="122"/>
    </location>
</feature>
<evidence type="ECO:0000313" key="4">
    <source>
        <dbReference type="Proteomes" id="UP000464314"/>
    </source>
</evidence>
<sequence>MRLRLKGITLVRKMESKDKFQEMLSDILEVARVQGNQLSMNEIKSLFGDMNLNEAQYEHIFAYLAANHISIKGYVATESEYSKALQKENKQAENSDFEPESSQNEDDNKITEKPKNQESHTLKEDSAYLKMYLEDLKAIKDITPEEENDLMEKILNGESFAKSRYIEGNLHYVVEIAQEYKNQGLSMEDLIQEGNMGLISSLESVSAISEVKQGKEIVTEYIKRFMEAAIEEQKESSSFEDNIVKKINYIRDAANELAEDLCREANLHELAAYIKMPEEEIADILNIAVESIKLDNGRSDNHLANNKQSGDHGHNHNHSHNRLNRSPRIR</sequence>
<dbReference type="InterPro" id="IPR000943">
    <property type="entry name" value="RNA_pol_sigma70"/>
</dbReference>
<dbReference type="InterPro" id="IPR050239">
    <property type="entry name" value="Sigma-70_RNA_pol_init_factors"/>
</dbReference>
<dbReference type="KEGG" id="anr:Ana3638_05270"/>
<keyword evidence="4" id="KW-1185">Reference proteome</keyword>
<dbReference type="Gene3D" id="1.10.10.10">
    <property type="entry name" value="Winged helix-like DNA-binding domain superfamily/Winged helix DNA-binding domain"/>
    <property type="match status" value="1"/>
</dbReference>
<dbReference type="InterPro" id="IPR013324">
    <property type="entry name" value="RNA_pol_sigma_r3/r4-like"/>
</dbReference>
<feature type="domain" description="RNA polymerase sigma-70" evidence="2">
    <location>
        <begin position="189"/>
        <end position="202"/>
    </location>
</feature>
<dbReference type="GO" id="GO:0006352">
    <property type="term" value="P:DNA-templated transcription initiation"/>
    <property type="evidence" value="ECO:0007669"/>
    <property type="project" value="InterPro"/>
</dbReference>
<dbReference type="GO" id="GO:0003700">
    <property type="term" value="F:DNA-binding transcription factor activity"/>
    <property type="evidence" value="ECO:0007669"/>
    <property type="project" value="InterPro"/>
</dbReference>
<dbReference type="PANTHER" id="PTHR30603">
    <property type="entry name" value="RNA POLYMERASE SIGMA FACTOR RPO"/>
    <property type="match status" value="1"/>
</dbReference>
<dbReference type="Gene3D" id="1.10.601.10">
    <property type="entry name" value="RNA Polymerase Primary Sigma Factor"/>
    <property type="match status" value="1"/>
</dbReference>
<dbReference type="Proteomes" id="UP000464314">
    <property type="component" value="Chromosome"/>
</dbReference>
<dbReference type="RefSeq" id="WP_161837098.1">
    <property type="nucleotide sequence ID" value="NZ_CP048000.1"/>
</dbReference>
<dbReference type="SUPFAM" id="SSF88946">
    <property type="entry name" value="Sigma2 domain of RNA polymerase sigma factors"/>
    <property type="match status" value="1"/>
</dbReference>
<name>A0A6P1TJK5_9FIRM</name>